<evidence type="ECO:0000256" key="5">
    <source>
        <dbReference type="SAM" id="Coils"/>
    </source>
</evidence>
<dbReference type="InterPro" id="IPR011598">
    <property type="entry name" value="bHLH_dom"/>
</dbReference>
<evidence type="ECO:0000256" key="3">
    <source>
        <dbReference type="ARBA" id="ARBA00023163"/>
    </source>
</evidence>
<evidence type="ECO:0000259" key="6">
    <source>
        <dbReference type="PROSITE" id="PS50888"/>
    </source>
</evidence>
<keyword evidence="2" id="KW-0805">Transcription regulation</keyword>
<keyword evidence="5" id="KW-0175">Coiled coil</keyword>
<dbReference type="InterPro" id="IPR052610">
    <property type="entry name" value="bHLH_transcription_regulator"/>
</dbReference>
<name>A0ABM1G3K5_SOLPN</name>
<dbReference type="SMART" id="SM00353">
    <property type="entry name" value="HLH"/>
    <property type="match status" value="1"/>
</dbReference>
<keyword evidence="4" id="KW-0539">Nucleus</keyword>
<proteinExistence type="predicted"/>
<dbReference type="GeneID" id="107010735"/>
<evidence type="ECO:0000256" key="2">
    <source>
        <dbReference type="ARBA" id="ARBA00023015"/>
    </source>
</evidence>
<comment type="subcellular location">
    <subcellularLocation>
        <location evidence="1">Nucleus</location>
    </subcellularLocation>
</comment>
<keyword evidence="3" id="KW-0804">Transcription</keyword>
<protein>
    <submittedName>
        <fullName evidence="8">Transcription factor bHLH18-like</fullName>
    </submittedName>
</protein>
<dbReference type="SUPFAM" id="SSF47459">
    <property type="entry name" value="HLH, helix-loop-helix DNA-binding domain"/>
    <property type="match status" value="1"/>
</dbReference>
<reference evidence="7" key="1">
    <citation type="journal article" date="2014" name="Nat. Genet.">
        <title>The genome of the stress-tolerant wild tomato species Solanum pennellii.</title>
        <authorList>
            <person name="Bolger A."/>
            <person name="Scossa F."/>
            <person name="Bolger M.E."/>
            <person name="Lanz C."/>
            <person name="Maumus F."/>
            <person name="Tohge T."/>
            <person name="Quesneville H."/>
            <person name="Alseekh S."/>
            <person name="Sorensen I."/>
            <person name="Lichtenstein G."/>
            <person name="Fich E.A."/>
            <person name="Conte M."/>
            <person name="Keller H."/>
            <person name="Schneeberger K."/>
            <person name="Schwacke R."/>
            <person name="Ofner I."/>
            <person name="Vrebalov J."/>
            <person name="Xu Y."/>
            <person name="Osorio S."/>
            <person name="Aflitos S.A."/>
            <person name="Schijlen E."/>
            <person name="Jimenez-Gomez J.M."/>
            <person name="Ryngajllo M."/>
            <person name="Kimura S."/>
            <person name="Kumar R."/>
            <person name="Koenig D."/>
            <person name="Headland L.R."/>
            <person name="Maloof J.N."/>
            <person name="Sinha N."/>
            <person name="van Ham R.C."/>
            <person name="Lankhorst R.K."/>
            <person name="Mao L."/>
            <person name="Vogel A."/>
            <person name="Arsova B."/>
            <person name="Panstruga R."/>
            <person name="Fei Z."/>
            <person name="Rose J.K."/>
            <person name="Zamir D."/>
            <person name="Carrari F."/>
            <person name="Giovannoni J.J."/>
            <person name="Weigel D."/>
            <person name="Usadel B."/>
            <person name="Fernie A.R."/>
        </authorList>
    </citation>
    <scope>NUCLEOTIDE SEQUENCE [LARGE SCALE GENOMIC DNA]</scope>
    <source>
        <strain evidence="7">cv. LA0716</strain>
    </source>
</reference>
<dbReference type="Proteomes" id="UP000694930">
    <property type="component" value="Chromosome 2"/>
</dbReference>
<gene>
    <name evidence="8" type="primary">LOC107010735</name>
</gene>
<evidence type="ECO:0000313" key="8">
    <source>
        <dbReference type="RefSeq" id="XP_015065508.1"/>
    </source>
</evidence>
<feature type="coiled-coil region" evidence="5">
    <location>
        <begin position="167"/>
        <end position="194"/>
    </location>
</feature>
<accession>A0ABM1G3K5</accession>
<dbReference type="PANTHER" id="PTHR45959">
    <property type="entry name" value="BHLH TRANSCRIPTION FACTOR"/>
    <property type="match status" value="1"/>
</dbReference>
<feature type="domain" description="BHLH" evidence="6">
    <location>
        <begin position="128"/>
        <end position="177"/>
    </location>
</feature>
<organism evidence="7 8">
    <name type="scientific">Solanum pennellii</name>
    <name type="common">Tomato</name>
    <name type="synonym">Lycopersicon pennellii</name>
    <dbReference type="NCBI Taxonomy" id="28526"/>
    <lineage>
        <taxon>Eukaryota</taxon>
        <taxon>Viridiplantae</taxon>
        <taxon>Streptophyta</taxon>
        <taxon>Embryophyta</taxon>
        <taxon>Tracheophyta</taxon>
        <taxon>Spermatophyta</taxon>
        <taxon>Magnoliopsida</taxon>
        <taxon>eudicotyledons</taxon>
        <taxon>Gunneridae</taxon>
        <taxon>Pentapetalae</taxon>
        <taxon>asterids</taxon>
        <taxon>lamiids</taxon>
        <taxon>Solanales</taxon>
        <taxon>Solanaceae</taxon>
        <taxon>Solanoideae</taxon>
        <taxon>Solaneae</taxon>
        <taxon>Solanum</taxon>
        <taxon>Solanum subgen. Lycopersicon</taxon>
    </lineage>
</organism>
<dbReference type="PROSITE" id="PS50888">
    <property type="entry name" value="BHLH"/>
    <property type="match status" value="1"/>
</dbReference>
<keyword evidence="7" id="KW-1185">Reference proteome</keyword>
<dbReference type="Gene3D" id="4.10.280.10">
    <property type="entry name" value="Helix-loop-helix DNA-binding domain"/>
    <property type="match status" value="1"/>
</dbReference>
<sequence length="320" mass="35950">MDTWWSEMETSNMNDHNFVNQSQTMTQFNEFPFNSKPFSTFSPPPPPPSNVISNYSYSNSMSTKNQFENLNTFKVVKREVPSGTTINFSSSVNSMEDSDFGDIEAAMGFGAAITTTTDQKKSYNRTSVQAQDHVLAERKRRERLTKRFIALSTLIPNLKKLDKATVLGDAIQYIKELEEQVKTLEEKNKKCSEEPVIPPAKRPRLVSSCADSSSSDEISSVSTVCTDRSLPDIEVRASDGNILIRIYCKKQNGMMKEIFNEVEKLHLSIISCSVMPFGYNTSHVTIIAQMDHKLTSNTPNHVANRIRAAMVKEEANSFTA</sequence>
<reference evidence="8" key="2">
    <citation type="submission" date="2025-08" db="UniProtKB">
        <authorList>
            <consortium name="RefSeq"/>
        </authorList>
    </citation>
    <scope>IDENTIFICATION</scope>
</reference>
<dbReference type="Pfam" id="PF22754">
    <property type="entry name" value="bHLH-TF_ACT-like_plant"/>
    <property type="match status" value="1"/>
</dbReference>
<dbReference type="RefSeq" id="XP_015065508.1">
    <property type="nucleotide sequence ID" value="XM_015210022.2"/>
</dbReference>
<dbReference type="PANTHER" id="PTHR45959:SF28">
    <property type="entry name" value="TRANSCRIPTION FACTOR BHLH18-LIKE"/>
    <property type="match status" value="1"/>
</dbReference>
<dbReference type="InterPro" id="IPR036638">
    <property type="entry name" value="HLH_DNA-bd_sf"/>
</dbReference>
<evidence type="ECO:0000313" key="7">
    <source>
        <dbReference type="Proteomes" id="UP000694930"/>
    </source>
</evidence>
<evidence type="ECO:0000256" key="4">
    <source>
        <dbReference type="ARBA" id="ARBA00023242"/>
    </source>
</evidence>
<dbReference type="Pfam" id="PF00010">
    <property type="entry name" value="HLH"/>
    <property type="match status" value="1"/>
</dbReference>
<evidence type="ECO:0000256" key="1">
    <source>
        <dbReference type="ARBA" id="ARBA00004123"/>
    </source>
</evidence>
<dbReference type="InterPro" id="IPR054502">
    <property type="entry name" value="bHLH-TF_ACT-like_plant"/>
</dbReference>